<comment type="cofactor">
    <cofactor evidence="1">
        <name>FAD</name>
        <dbReference type="ChEBI" id="CHEBI:57692"/>
    </cofactor>
</comment>
<sequence>MQFASNHFDVIILGAGASGLMCALTAAQRGRRVLVLEKANKVGKKILMSGGGRCNFTNHFVEADNFISANPHFCKAALTRYTQWDFIGMVERYGIPYEERKHSQLFCLDSAKDILNMLLDECAQAGAEIRTHCCIDKISPLPERAHSDKHQPEDRRSRYQVALHQGQQPLKLECHSLVIATGALSIPSLGGSGLGYDIANQFGIALTERQAGLVPFMFSDAMKPLCERLSGLALEVEVSCNQRSFTENLLFTHRGISGPAILQISNYWNPGDEILIDLLPSLSATDWLLSAKQQQGKSLLRTVLAQKLSKGLVAELQTLWWPDSADQAVAGYSDKQLIAIAEKFHAWRLKPSATEGYRTAEVTRGGVDTAAISSKTMEVKSYAGLYFIGEVLDVTGHLGGFNFQWAWSSGYSAGLVC</sequence>
<name>A0A840QZD7_9GAMM</name>
<feature type="domain" description="RsdA/BaiN/AoA(So)-like insert" evidence="5">
    <location>
        <begin position="210"/>
        <end position="362"/>
    </location>
</feature>
<proteinExistence type="predicted"/>
<evidence type="ECO:0000313" key="6">
    <source>
        <dbReference type="EMBL" id="MBB5186075.1"/>
    </source>
</evidence>
<dbReference type="NCBIfam" id="TIGR00275">
    <property type="entry name" value="aminoacetone oxidase family FAD-binding enzyme"/>
    <property type="match status" value="1"/>
</dbReference>
<evidence type="ECO:0000256" key="3">
    <source>
        <dbReference type="ARBA" id="ARBA00022827"/>
    </source>
</evidence>
<organism evidence="6 7">
    <name type="scientific">Zhongshania antarctica</name>
    <dbReference type="NCBI Taxonomy" id="641702"/>
    <lineage>
        <taxon>Bacteria</taxon>
        <taxon>Pseudomonadati</taxon>
        <taxon>Pseudomonadota</taxon>
        <taxon>Gammaproteobacteria</taxon>
        <taxon>Cellvibrionales</taxon>
        <taxon>Spongiibacteraceae</taxon>
        <taxon>Zhongshania</taxon>
    </lineage>
</organism>
<reference evidence="6 7" key="1">
    <citation type="submission" date="2020-08" db="EMBL/GenBank/DDBJ databases">
        <title>Genomic Encyclopedia of Type Strains, Phase IV (KMG-IV): sequencing the most valuable type-strain genomes for metagenomic binning, comparative biology and taxonomic classification.</title>
        <authorList>
            <person name="Goeker M."/>
        </authorList>
    </citation>
    <scope>NUCLEOTIDE SEQUENCE [LARGE SCALE GENOMIC DNA]</scope>
    <source>
        <strain evidence="6 7">DSM 25701</strain>
    </source>
</reference>
<protein>
    <recommendedName>
        <fullName evidence="8">Aminoacetone oxidase family FAD-binding enzyme</fullName>
    </recommendedName>
</protein>
<dbReference type="InterPro" id="IPR036188">
    <property type="entry name" value="FAD/NAD-bd_sf"/>
</dbReference>
<dbReference type="PRINTS" id="PR00368">
    <property type="entry name" value="FADPNR"/>
</dbReference>
<gene>
    <name evidence="6" type="ORF">HNQ57_000334</name>
</gene>
<dbReference type="Gene3D" id="1.10.8.260">
    <property type="entry name" value="HI0933 insert domain-like"/>
    <property type="match status" value="1"/>
</dbReference>
<dbReference type="PANTHER" id="PTHR42887">
    <property type="entry name" value="OS12G0638800 PROTEIN"/>
    <property type="match status" value="1"/>
</dbReference>
<evidence type="ECO:0000256" key="1">
    <source>
        <dbReference type="ARBA" id="ARBA00001974"/>
    </source>
</evidence>
<evidence type="ECO:0000259" key="5">
    <source>
        <dbReference type="Pfam" id="PF22780"/>
    </source>
</evidence>
<dbReference type="RefSeq" id="WP_184460880.1">
    <property type="nucleotide sequence ID" value="NZ_JACHHW010000001.1"/>
</dbReference>
<accession>A0A840QZD7</accession>
<evidence type="ECO:0000256" key="2">
    <source>
        <dbReference type="ARBA" id="ARBA00022630"/>
    </source>
</evidence>
<evidence type="ECO:0000259" key="4">
    <source>
        <dbReference type="Pfam" id="PF03486"/>
    </source>
</evidence>
<dbReference type="InterPro" id="IPR004792">
    <property type="entry name" value="BaiN-like"/>
</dbReference>
<dbReference type="Gene3D" id="3.50.50.60">
    <property type="entry name" value="FAD/NAD(P)-binding domain"/>
    <property type="match status" value="1"/>
</dbReference>
<dbReference type="Pfam" id="PF03486">
    <property type="entry name" value="HI0933_like"/>
    <property type="match status" value="1"/>
</dbReference>
<dbReference type="SUPFAM" id="SSF160996">
    <property type="entry name" value="HI0933 insert domain-like"/>
    <property type="match status" value="1"/>
</dbReference>
<dbReference type="Pfam" id="PF22780">
    <property type="entry name" value="HI0933_like_1st"/>
    <property type="match status" value="1"/>
</dbReference>
<dbReference type="Gene3D" id="2.40.30.10">
    <property type="entry name" value="Translation factors"/>
    <property type="match status" value="1"/>
</dbReference>
<feature type="domain" description="RsdA/BaiN/AoA(So)-like Rossmann fold-like" evidence="4">
    <location>
        <begin position="9"/>
        <end position="414"/>
    </location>
</feature>
<keyword evidence="7" id="KW-1185">Reference proteome</keyword>
<dbReference type="InterPro" id="IPR055178">
    <property type="entry name" value="RsdA/BaiN/AoA(So)-like_dom"/>
</dbReference>
<evidence type="ECO:0000313" key="7">
    <source>
        <dbReference type="Proteomes" id="UP000536640"/>
    </source>
</evidence>
<dbReference type="PANTHER" id="PTHR42887:SF2">
    <property type="entry name" value="OS12G0638800 PROTEIN"/>
    <property type="match status" value="1"/>
</dbReference>
<keyword evidence="3" id="KW-0274">FAD</keyword>
<dbReference type="AlphaFoldDB" id="A0A840QZD7"/>
<dbReference type="SUPFAM" id="SSF51905">
    <property type="entry name" value="FAD/NAD(P)-binding domain"/>
    <property type="match status" value="1"/>
</dbReference>
<dbReference type="EMBL" id="JACHHW010000001">
    <property type="protein sequence ID" value="MBB5186075.1"/>
    <property type="molecule type" value="Genomic_DNA"/>
</dbReference>
<keyword evidence="2" id="KW-0285">Flavoprotein</keyword>
<dbReference type="InterPro" id="IPR023166">
    <property type="entry name" value="BaiN-like_dom_sf"/>
</dbReference>
<dbReference type="InterPro" id="IPR057661">
    <property type="entry name" value="RsdA/BaiN/AoA(So)_Rossmann"/>
</dbReference>
<evidence type="ECO:0008006" key="8">
    <source>
        <dbReference type="Google" id="ProtNLM"/>
    </source>
</evidence>
<comment type="caution">
    <text evidence="6">The sequence shown here is derived from an EMBL/GenBank/DDBJ whole genome shotgun (WGS) entry which is preliminary data.</text>
</comment>
<dbReference type="Proteomes" id="UP000536640">
    <property type="component" value="Unassembled WGS sequence"/>
</dbReference>